<evidence type="ECO:0000313" key="2">
    <source>
        <dbReference type="Proteomes" id="UP000182306"/>
    </source>
</evidence>
<keyword evidence="2" id="KW-1185">Reference proteome</keyword>
<protein>
    <submittedName>
        <fullName evidence="1">Uncharacterized protein</fullName>
    </submittedName>
</protein>
<gene>
    <name evidence="1" type="ORF">SAMCFNEI73_pB0502</name>
</gene>
<dbReference type="EMBL" id="CP013109">
    <property type="protein sequence ID" value="APG93698.1"/>
    <property type="molecule type" value="Genomic_DNA"/>
</dbReference>
<name>A0A1L3LUD8_9HYPH</name>
<keyword evidence="1" id="KW-0614">Plasmid</keyword>
<evidence type="ECO:0000313" key="1">
    <source>
        <dbReference type="EMBL" id="APG93698.1"/>
    </source>
</evidence>
<proteinExistence type="predicted"/>
<dbReference type="Proteomes" id="UP000182306">
    <property type="component" value="Plasmid B"/>
</dbReference>
<accession>A0A1L3LUD8</accession>
<organism evidence="1 2">
    <name type="scientific">Sinorhizobium americanum</name>
    <dbReference type="NCBI Taxonomy" id="194963"/>
    <lineage>
        <taxon>Bacteria</taxon>
        <taxon>Pseudomonadati</taxon>
        <taxon>Pseudomonadota</taxon>
        <taxon>Alphaproteobacteria</taxon>
        <taxon>Hyphomicrobiales</taxon>
        <taxon>Rhizobiaceae</taxon>
        <taxon>Sinorhizobium/Ensifer group</taxon>
        <taxon>Sinorhizobium</taxon>
    </lineage>
</organism>
<dbReference type="KEGG" id="same:SAMCFNEI73_pB0502"/>
<sequence length="59" mass="6580">MPKFGWAKVSQSLKAAQGPSAEMPIWMSSATCWKNTLTIHGPTKSFPIAKREINRSYVL</sequence>
<geneLocation type="plasmid" evidence="1 2">
    <name>B</name>
</geneLocation>
<dbReference type="AlphaFoldDB" id="A0A1L3LUD8"/>
<reference evidence="1 2" key="1">
    <citation type="submission" date="2015-10" db="EMBL/GenBank/DDBJ databases">
        <title>Genomic differences between typical nodule nitrogen-fixing rhizobial strains and those coming from bean seeds.</title>
        <authorList>
            <person name="Peralta H."/>
            <person name="Aguilar-Vera A."/>
            <person name="Diaz R."/>
            <person name="Mora Y."/>
            <person name="Martinez-Batallar G."/>
            <person name="Salazar E."/>
            <person name="Vargas-Lagunas C."/>
            <person name="Encarnacion S."/>
            <person name="Girard L."/>
            <person name="Mora J."/>
        </authorList>
    </citation>
    <scope>NUCLEOTIDE SEQUENCE [LARGE SCALE GENOMIC DNA]</scope>
    <source>
        <strain evidence="1 2">CFNEI 73</strain>
        <plasmid evidence="1 2">B</plasmid>
    </source>
</reference>